<sequence>MPVYDYKCVDHGLFYQLVEMKDSAEPAKCPVCQALSARVIVLPPSLLDMEKGTKQAIERNEKAQHEPQHSTVETRAENAEKVKKGCGCTHHKRGGSKLFYTANGEKMFPSMRPWMISH</sequence>
<reference evidence="3" key="1">
    <citation type="submission" date="2021-12" db="EMBL/GenBank/DDBJ databases">
        <authorList>
            <person name="Rodrigo-Torres L."/>
            <person name="Arahal R. D."/>
            <person name="Lucena T."/>
        </authorList>
    </citation>
    <scope>NUCLEOTIDE SEQUENCE</scope>
    <source>
        <strain evidence="3">CECT 8226</strain>
    </source>
</reference>
<dbReference type="NCBIfam" id="TIGR02605">
    <property type="entry name" value="CxxC_CxxC_SSSS"/>
    <property type="match status" value="1"/>
</dbReference>
<comment type="caution">
    <text evidence="3">The sequence shown here is derived from an EMBL/GenBank/DDBJ whole genome shotgun (WGS) entry which is preliminary data.</text>
</comment>
<feature type="domain" description="Putative regulatory protein FmdB zinc ribbon" evidence="2">
    <location>
        <begin position="1"/>
        <end position="41"/>
    </location>
</feature>
<dbReference type="Proteomes" id="UP000838160">
    <property type="component" value="Unassembled WGS sequence"/>
</dbReference>
<protein>
    <recommendedName>
        <fullName evidence="2">Putative regulatory protein FmdB zinc ribbon domain-containing protein</fullName>
    </recommendedName>
</protein>
<proteinExistence type="predicted"/>
<feature type="region of interest" description="Disordered" evidence="1">
    <location>
        <begin position="59"/>
        <end position="79"/>
    </location>
</feature>
<dbReference type="Pfam" id="PF09723">
    <property type="entry name" value="Zn_ribbon_8"/>
    <property type="match status" value="1"/>
</dbReference>
<evidence type="ECO:0000259" key="2">
    <source>
        <dbReference type="SMART" id="SM00834"/>
    </source>
</evidence>
<dbReference type="EMBL" id="CAKLCM010000003">
    <property type="protein sequence ID" value="CAH0529881.1"/>
    <property type="molecule type" value="Genomic_DNA"/>
</dbReference>
<accession>A0ABM8ZMY4</accession>
<dbReference type="SMART" id="SM00834">
    <property type="entry name" value="CxxC_CXXC_SSSS"/>
    <property type="match status" value="1"/>
</dbReference>
<keyword evidence="4" id="KW-1185">Reference proteome</keyword>
<dbReference type="RefSeq" id="WP_237486439.1">
    <property type="nucleotide sequence ID" value="NZ_CAKLCM010000003.1"/>
</dbReference>
<organism evidence="3 4">
    <name type="scientific">Vibrio hippocampi</name>
    <dbReference type="NCBI Taxonomy" id="654686"/>
    <lineage>
        <taxon>Bacteria</taxon>
        <taxon>Pseudomonadati</taxon>
        <taxon>Pseudomonadota</taxon>
        <taxon>Gammaproteobacteria</taxon>
        <taxon>Vibrionales</taxon>
        <taxon>Vibrionaceae</taxon>
        <taxon>Vibrio</taxon>
    </lineage>
</organism>
<gene>
    <name evidence="3" type="ORF">VHP8226_03637</name>
</gene>
<name>A0ABM8ZMY4_9VIBR</name>
<evidence type="ECO:0000256" key="1">
    <source>
        <dbReference type="SAM" id="MobiDB-lite"/>
    </source>
</evidence>
<evidence type="ECO:0000313" key="3">
    <source>
        <dbReference type="EMBL" id="CAH0529881.1"/>
    </source>
</evidence>
<dbReference type="InterPro" id="IPR013429">
    <property type="entry name" value="Regulatory_FmdB_Zinc_ribbon"/>
</dbReference>
<evidence type="ECO:0000313" key="4">
    <source>
        <dbReference type="Proteomes" id="UP000838160"/>
    </source>
</evidence>